<comment type="catalytic activity">
    <reaction evidence="3">
        <text>L-dehydroascorbate + 2 glutathione = glutathione disulfide + L-ascorbate</text>
        <dbReference type="Rhea" id="RHEA:24424"/>
        <dbReference type="ChEBI" id="CHEBI:38290"/>
        <dbReference type="ChEBI" id="CHEBI:57925"/>
        <dbReference type="ChEBI" id="CHEBI:58297"/>
        <dbReference type="ChEBI" id="CHEBI:58539"/>
        <dbReference type="EC" id="1.8.5.1"/>
    </reaction>
</comment>
<sequence length="268" mass="30717">MPFSASKVVGESTRHLTSSLRDIRPLGNMSQKVLSRGSTFPPLSPGTPRLYSMRFCPFAQRARLVLAHKRVHYETVNINLKNKPEWFLERNPKGLVPTLEDDGKVVYESLIVCDYLDDIYPHPRLTPADPFQKALDAMFLDYFNNMVSPSIFKLLRSDGKDEEAKNKLWNGLQNICDELSKRGNFFGGNHVAMLDFMMWPWIERLDQLGRQDPLFAPGSGKFLELFTWIQIMQTLPAVKETSMSPELYIEFGKTAMDLHPLYDLGLDL</sequence>
<dbReference type="PROSITE" id="PS50405">
    <property type="entry name" value="GST_CTER"/>
    <property type="match status" value="1"/>
</dbReference>
<dbReference type="PROSITE" id="PS50404">
    <property type="entry name" value="GST_NTER"/>
    <property type="match status" value="1"/>
</dbReference>
<evidence type="ECO:0000256" key="3">
    <source>
        <dbReference type="RuleBase" id="RU368071"/>
    </source>
</evidence>
<dbReference type="Pfam" id="PF13417">
    <property type="entry name" value="GST_N_3"/>
    <property type="match status" value="1"/>
</dbReference>
<dbReference type="EC" id="1.8.5.1" evidence="3"/>
<gene>
    <name evidence="6" type="ORF">C0Q70_00444</name>
</gene>
<dbReference type="FunFam" id="3.40.30.10:FF:000123">
    <property type="entry name" value="Glutathione transferase o1"/>
    <property type="match status" value="1"/>
</dbReference>
<comment type="catalytic activity">
    <reaction evidence="3">
        <text>methylarsonate + 2 glutathione + H(+) = methylarsonous acid + glutathione disulfide + H2O</text>
        <dbReference type="Rhea" id="RHEA:15969"/>
        <dbReference type="ChEBI" id="CHEBI:15377"/>
        <dbReference type="ChEBI" id="CHEBI:15378"/>
        <dbReference type="ChEBI" id="CHEBI:17826"/>
        <dbReference type="ChEBI" id="CHEBI:33409"/>
        <dbReference type="ChEBI" id="CHEBI:57925"/>
        <dbReference type="ChEBI" id="CHEBI:58297"/>
        <dbReference type="EC" id="1.20.4.2"/>
    </reaction>
</comment>
<comment type="caution">
    <text evidence="6">The sequence shown here is derived from an EMBL/GenBank/DDBJ whole genome shotgun (WGS) entry which is preliminary data.</text>
</comment>
<dbReference type="InterPro" id="IPR050983">
    <property type="entry name" value="GST_Omega/HSP26"/>
</dbReference>
<dbReference type="EC" id="1.20.4.2" evidence="3"/>
<dbReference type="GO" id="GO:0004364">
    <property type="term" value="F:glutathione transferase activity"/>
    <property type="evidence" value="ECO:0007669"/>
    <property type="project" value="UniProtKB-UniRule"/>
</dbReference>
<dbReference type="SFLD" id="SFLDG00358">
    <property type="entry name" value="Main_(cytGST)"/>
    <property type="match status" value="1"/>
</dbReference>
<dbReference type="CDD" id="cd03055">
    <property type="entry name" value="GST_N_Omega"/>
    <property type="match status" value="1"/>
</dbReference>
<dbReference type="FunFam" id="1.20.1050.10:FF:000009">
    <property type="entry name" value="Glutathione S-transferase omega-1"/>
    <property type="match status" value="1"/>
</dbReference>
<keyword evidence="2 3" id="KW-0560">Oxidoreductase</keyword>
<evidence type="ECO:0000256" key="1">
    <source>
        <dbReference type="ARBA" id="ARBA00011067"/>
    </source>
</evidence>
<dbReference type="GO" id="GO:0006749">
    <property type="term" value="P:glutathione metabolic process"/>
    <property type="evidence" value="ECO:0007669"/>
    <property type="project" value="UniProtKB-UniRule"/>
</dbReference>
<dbReference type="Gene3D" id="3.40.30.10">
    <property type="entry name" value="Glutaredoxin"/>
    <property type="match status" value="1"/>
</dbReference>
<protein>
    <recommendedName>
        <fullName evidence="3">Glutathione S-transferase omega</fullName>
        <shortName evidence="3">GSTO</shortName>
        <ecNumber evidence="3">1.20.4.2</ecNumber>
        <ecNumber evidence="3">1.8.5.1</ecNumber>
        <ecNumber evidence="3">2.5.1.18</ecNumber>
    </recommendedName>
    <alternativeName>
        <fullName evidence="3">Glutathione-dependent dehydroascorbate reductase</fullName>
    </alternativeName>
    <alternativeName>
        <fullName evidence="3">Monomethylarsonic acid reductase</fullName>
    </alternativeName>
</protein>
<dbReference type="InterPro" id="IPR036282">
    <property type="entry name" value="Glutathione-S-Trfase_C_sf"/>
</dbReference>
<dbReference type="EC" id="2.5.1.18" evidence="3"/>
<dbReference type="GO" id="GO:0050610">
    <property type="term" value="F:methylarsonate reductase activity"/>
    <property type="evidence" value="ECO:0007669"/>
    <property type="project" value="UniProtKB-UniRule"/>
</dbReference>
<evidence type="ECO:0000313" key="6">
    <source>
        <dbReference type="EMBL" id="PVD37842.1"/>
    </source>
</evidence>
<comment type="similarity">
    <text evidence="1 3">Belongs to the GST superfamily. Omega family.</text>
</comment>
<evidence type="ECO:0000313" key="7">
    <source>
        <dbReference type="Proteomes" id="UP000245119"/>
    </source>
</evidence>
<dbReference type="PANTHER" id="PTHR43968">
    <property type="match status" value="1"/>
</dbReference>
<dbReference type="InterPro" id="IPR036249">
    <property type="entry name" value="Thioredoxin-like_sf"/>
</dbReference>
<dbReference type="Proteomes" id="UP000245119">
    <property type="component" value="Linkage Group LG1"/>
</dbReference>
<keyword evidence="7" id="KW-1185">Reference proteome</keyword>
<dbReference type="SFLD" id="SFLDS00019">
    <property type="entry name" value="Glutathione_Transferase_(cytos"/>
    <property type="match status" value="1"/>
</dbReference>
<dbReference type="STRING" id="400727.A0A2T7PWP3"/>
<name>A0A2T7PWP3_POMCA</name>
<dbReference type="AlphaFoldDB" id="A0A2T7PWP3"/>
<proteinExistence type="inferred from homology"/>
<evidence type="ECO:0000259" key="4">
    <source>
        <dbReference type="PROSITE" id="PS50404"/>
    </source>
</evidence>
<dbReference type="PANTHER" id="PTHR43968:SF6">
    <property type="entry name" value="GLUTATHIONE S-TRANSFERASE OMEGA"/>
    <property type="match status" value="1"/>
</dbReference>
<dbReference type="EMBL" id="PZQS01000001">
    <property type="protein sequence ID" value="PVD37842.1"/>
    <property type="molecule type" value="Genomic_DNA"/>
</dbReference>
<comment type="function">
    <text evidence="3">Exhibits glutathione-dependent thiol transferase activity. Has high dehydroascorbate reductase activity and may contribute to the recycling of ascorbic acid. Participates in the biotransformation of inorganic arsenic and reduces monomethylarsonic acid (MMA).</text>
</comment>
<reference evidence="6 7" key="1">
    <citation type="submission" date="2018-04" db="EMBL/GenBank/DDBJ databases">
        <title>The genome of golden apple snail Pomacea canaliculata provides insight into stress tolerance and invasive adaptation.</title>
        <authorList>
            <person name="Liu C."/>
            <person name="Liu B."/>
            <person name="Ren Y."/>
            <person name="Zhang Y."/>
            <person name="Wang H."/>
            <person name="Li S."/>
            <person name="Jiang F."/>
            <person name="Yin L."/>
            <person name="Zhang G."/>
            <person name="Qian W."/>
            <person name="Fan W."/>
        </authorList>
    </citation>
    <scope>NUCLEOTIDE SEQUENCE [LARGE SCALE GENOMIC DNA]</scope>
    <source>
        <strain evidence="6">SZHN2017</strain>
        <tissue evidence="6">Muscle</tissue>
    </source>
</reference>
<evidence type="ECO:0000256" key="2">
    <source>
        <dbReference type="ARBA" id="ARBA00023002"/>
    </source>
</evidence>
<dbReference type="Gene3D" id="1.20.1050.10">
    <property type="match status" value="1"/>
</dbReference>
<dbReference type="SUPFAM" id="SSF52833">
    <property type="entry name" value="Thioredoxin-like"/>
    <property type="match status" value="1"/>
</dbReference>
<keyword evidence="3" id="KW-0808">Transferase</keyword>
<comment type="catalytic activity">
    <reaction evidence="3">
        <text>RX + glutathione = an S-substituted glutathione + a halide anion + H(+)</text>
        <dbReference type="Rhea" id="RHEA:16437"/>
        <dbReference type="ChEBI" id="CHEBI:15378"/>
        <dbReference type="ChEBI" id="CHEBI:16042"/>
        <dbReference type="ChEBI" id="CHEBI:17792"/>
        <dbReference type="ChEBI" id="CHEBI:57925"/>
        <dbReference type="ChEBI" id="CHEBI:90779"/>
        <dbReference type="EC" id="2.5.1.18"/>
    </reaction>
</comment>
<dbReference type="InterPro" id="IPR004045">
    <property type="entry name" value="Glutathione_S-Trfase_N"/>
</dbReference>
<feature type="domain" description="GST N-terminal" evidence="4">
    <location>
        <begin position="46"/>
        <end position="124"/>
    </location>
</feature>
<dbReference type="OrthoDB" id="4951845at2759"/>
<feature type="domain" description="GST C-terminal" evidence="5">
    <location>
        <begin position="129"/>
        <end position="251"/>
    </location>
</feature>
<dbReference type="InterPro" id="IPR005442">
    <property type="entry name" value="GST_omega"/>
</dbReference>
<evidence type="ECO:0000259" key="5">
    <source>
        <dbReference type="PROSITE" id="PS50405"/>
    </source>
</evidence>
<dbReference type="SUPFAM" id="SSF47616">
    <property type="entry name" value="GST C-terminal domain-like"/>
    <property type="match status" value="1"/>
</dbReference>
<dbReference type="GO" id="GO:0005737">
    <property type="term" value="C:cytoplasm"/>
    <property type="evidence" value="ECO:0007669"/>
    <property type="project" value="InterPro"/>
</dbReference>
<accession>A0A2T7PWP3</accession>
<dbReference type="GO" id="GO:0045174">
    <property type="term" value="F:glutathione dehydrogenase (ascorbate) activity"/>
    <property type="evidence" value="ECO:0007669"/>
    <property type="project" value="UniProtKB-UniRule"/>
</dbReference>
<dbReference type="InterPro" id="IPR010987">
    <property type="entry name" value="Glutathione-S-Trfase_C-like"/>
</dbReference>
<dbReference type="PRINTS" id="PR01625">
    <property type="entry name" value="GSTRNSFRASEO"/>
</dbReference>
<organism evidence="6 7">
    <name type="scientific">Pomacea canaliculata</name>
    <name type="common">Golden apple snail</name>
    <dbReference type="NCBI Taxonomy" id="400727"/>
    <lineage>
        <taxon>Eukaryota</taxon>
        <taxon>Metazoa</taxon>
        <taxon>Spiralia</taxon>
        <taxon>Lophotrochozoa</taxon>
        <taxon>Mollusca</taxon>
        <taxon>Gastropoda</taxon>
        <taxon>Caenogastropoda</taxon>
        <taxon>Architaenioglossa</taxon>
        <taxon>Ampullarioidea</taxon>
        <taxon>Ampullariidae</taxon>
        <taxon>Pomacea</taxon>
    </lineage>
</organism>
<dbReference type="InterPro" id="IPR040079">
    <property type="entry name" value="Glutathione_S-Trfase"/>
</dbReference>